<sequence>MDLPERTRLMTQLAAMIAVGAVAEYRVMLGAGMARVFDFLHATNTVLTERAVDLPLEGQSTTTPATRTAQGLAVQNQIVGDSAVDAMYANAPADLRHIQELLSANCSAATWRRTCTSATPAPT</sequence>
<dbReference type="SUPFAM" id="SSF69118">
    <property type="entry name" value="AhpD-like"/>
    <property type="match status" value="1"/>
</dbReference>
<reference evidence="1 2" key="1">
    <citation type="submission" date="2024-09" db="EMBL/GenBank/DDBJ databases">
        <authorList>
            <person name="Lee S.D."/>
        </authorList>
    </citation>
    <scope>NUCLEOTIDE SEQUENCE [LARGE SCALE GENOMIC DNA]</scope>
    <source>
        <strain evidence="1 2">N1-3</strain>
    </source>
</reference>
<dbReference type="RefSeq" id="WP_380554393.1">
    <property type="nucleotide sequence ID" value="NZ_JBHEZY010000006.1"/>
</dbReference>
<proteinExistence type="predicted"/>
<dbReference type="InterPro" id="IPR029032">
    <property type="entry name" value="AhpD-like"/>
</dbReference>
<dbReference type="EMBL" id="JBHEZY010000006">
    <property type="protein sequence ID" value="MFC1432494.1"/>
    <property type="molecule type" value="Genomic_DNA"/>
</dbReference>
<comment type="caution">
    <text evidence="1">The sequence shown here is derived from an EMBL/GenBank/DDBJ whole genome shotgun (WGS) entry which is preliminary data.</text>
</comment>
<dbReference type="Gene3D" id="1.20.1290.10">
    <property type="entry name" value="AhpD-like"/>
    <property type="match status" value="1"/>
</dbReference>
<dbReference type="Proteomes" id="UP001592530">
    <property type="component" value="Unassembled WGS sequence"/>
</dbReference>
<protein>
    <submittedName>
        <fullName evidence="1">Uncharacterized protein</fullName>
    </submittedName>
</protein>
<name>A0ABV6X3R6_9ACTN</name>
<evidence type="ECO:0000313" key="2">
    <source>
        <dbReference type="Proteomes" id="UP001592530"/>
    </source>
</evidence>
<evidence type="ECO:0000313" key="1">
    <source>
        <dbReference type="EMBL" id="MFC1432494.1"/>
    </source>
</evidence>
<gene>
    <name evidence="1" type="ORF">ACEZDB_17745</name>
</gene>
<accession>A0ABV6X3R6</accession>
<organism evidence="1 2">
    <name type="scientific">Streptacidiphilus alkalitolerans</name>
    <dbReference type="NCBI Taxonomy" id="3342712"/>
    <lineage>
        <taxon>Bacteria</taxon>
        <taxon>Bacillati</taxon>
        <taxon>Actinomycetota</taxon>
        <taxon>Actinomycetes</taxon>
        <taxon>Kitasatosporales</taxon>
        <taxon>Streptomycetaceae</taxon>
        <taxon>Streptacidiphilus</taxon>
    </lineage>
</organism>